<gene>
    <name evidence="2" type="ORF">COZ26_01050</name>
</gene>
<accession>A0A2M7MHK3</accession>
<dbReference type="Proteomes" id="UP000230658">
    <property type="component" value="Unassembled WGS sequence"/>
</dbReference>
<feature type="compositionally biased region" description="Basic and acidic residues" evidence="1">
    <location>
        <begin position="100"/>
        <end position="111"/>
    </location>
</feature>
<protein>
    <submittedName>
        <fullName evidence="2">Uncharacterized protein</fullName>
    </submittedName>
</protein>
<evidence type="ECO:0000313" key="2">
    <source>
        <dbReference type="EMBL" id="PIX92582.1"/>
    </source>
</evidence>
<evidence type="ECO:0000256" key="1">
    <source>
        <dbReference type="SAM" id="MobiDB-lite"/>
    </source>
</evidence>
<reference evidence="3" key="1">
    <citation type="submission" date="2017-09" db="EMBL/GenBank/DDBJ databases">
        <title>Depth-based differentiation of microbial function through sediment-hosted aquifers and enrichment of novel symbionts in the deep terrestrial subsurface.</title>
        <authorList>
            <person name="Probst A.J."/>
            <person name="Ladd B."/>
            <person name="Jarett J.K."/>
            <person name="Geller-Mcgrath D.E."/>
            <person name="Sieber C.M.K."/>
            <person name="Emerson J.B."/>
            <person name="Anantharaman K."/>
            <person name="Thomas B.C."/>
            <person name="Malmstrom R."/>
            <person name="Stieglmeier M."/>
            <person name="Klingl A."/>
            <person name="Woyke T."/>
            <person name="Ryan C.M."/>
            <person name="Banfield J.F."/>
        </authorList>
    </citation>
    <scope>NUCLEOTIDE SEQUENCE [LARGE SCALE GENOMIC DNA]</scope>
</reference>
<comment type="caution">
    <text evidence="2">The sequence shown here is derived from an EMBL/GenBank/DDBJ whole genome shotgun (WGS) entry which is preliminary data.</text>
</comment>
<feature type="region of interest" description="Disordered" evidence="1">
    <location>
        <begin position="89"/>
        <end position="111"/>
    </location>
</feature>
<sequence>MILRTIFVRGDAIYILWSGYLDGIRVAIKLLARRAKASTEQSALMRHTHLTFVASFFRFARHGCAFIVLKGLSRRTNNILMMSEAIKETGRRSKRKARDKSKDEKQLHDSE</sequence>
<proteinExistence type="predicted"/>
<organism evidence="2 3">
    <name type="scientific">Candidatus Kuenenbacteria bacterium CG_4_10_14_3_um_filter_39_14</name>
    <dbReference type="NCBI Taxonomy" id="1974614"/>
    <lineage>
        <taxon>Bacteria</taxon>
        <taxon>Candidatus Kueneniibacteriota</taxon>
    </lineage>
</organism>
<name>A0A2M7MHK3_9BACT</name>
<evidence type="ECO:0000313" key="3">
    <source>
        <dbReference type="Proteomes" id="UP000230658"/>
    </source>
</evidence>
<dbReference type="AlphaFoldDB" id="A0A2M7MHK3"/>
<dbReference type="EMBL" id="PFJV01000024">
    <property type="protein sequence ID" value="PIX92582.1"/>
    <property type="molecule type" value="Genomic_DNA"/>
</dbReference>